<gene>
    <name evidence="1" type="ORF">DQ400_15625</name>
</gene>
<evidence type="ECO:0000313" key="2">
    <source>
        <dbReference type="Proteomes" id="UP000252204"/>
    </source>
</evidence>
<evidence type="ECO:0000313" key="1">
    <source>
        <dbReference type="EMBL" id="RBI66167.1"/>
    </source>
</evidence>
<organism evidence="1 2">
    <name type="scientific">Vreelandella sulfidaeris</name>
    <dbReference type="NCBI Taxonomy" id="115553"/>
    <lineage>
        <taxon>Bacteria</taxon>
        <taxon>Pseudomonadati</taxon>
        <taxon>Pseudomonadota</taxon>
        <taxon>Gammaproteobacteria</taxon>
        <taxon>Oceanospirillales</taxon>
        <taxon>Halomonadaceae</taxon>
        <taxon>Vreelandella</taxon>
    </lineage>
</organism>
<protein>
    <submittedName>
        <fullName evidence="1">Uncharacterized protein</fullName>
    </submittedName>
</protein>
<dbReference type="Proteomes" id="UP000252204">
    <property type="component" value="Unassembled WGS sequence"/>
</dbReference>
<proteinExistence type="predicted"/>
<sequence>MRDALLNDLINTLERHGCEIKISIPTTRGRAERSKTDSDLARRIATLRDDYGMTLAKIAEHLTGKLGCSISVASIHTWTGGAVPRKVGYDKVLNALNEIMSEHVAIEGGAWVDSKEIKATVERWMEVMTPRQIAVAADEAVTSVRSWATGNHRVLRTKWRRVVPQVEQMCEIIQAQHIET</sequence>
<comment type="caution">
    <text evidence="1">The sequence shown here is derived from an EMBL/GenBank/DDBJ whole genome shotgun (WGS) entry which is preliminary data.</text>
</comment>
<name>A0A365TK90_9GAMM</name>
<dbReference type="AlphaFoldDB" id="A0A365TK90"/>
<dbReference type="EMBL" id="QNTU01000011">
    <property type="protein sequence ID" value="RBI66167.1"/>
    <property type="molecule type" value="Genomic_DNA"/>
</dbReference>
<keyword evidence="2" id="KW-1185">Reference proteome</keyword>
<accession>A0A365TK90</accession>
<reference evidence="2" key="1">
    <citation type="submission" date="2018-06" db="EMBL/GenBank/DDBJ databases">
        <title>Whole genome sequencing of four bacterial strains from South Shetland trench revealing bio-synthetic gene clusters.</title>
        <authorList>
            <person name="Abdel-Mageed W.M."/>
            <person name="Lehri B."/>
            <person name="Jarmusch S."/>
            <person name="Miranda K."/>
            <person name="Goodfellow M."/>
            <person name="Jaspars M."/>
            <person name="Karlyshev A.V."/>
        </authorList>
    </citation>
    <scope>NUCLEOTIDE SEQUENCE [LARGE SCALE GENOMIC DNA]</scope>
    <source>
        <strain evidence="2">SST4</strain>
    </source>
</reference>
<dbReference type="RefSeq" id="WP_113270618.1">
    <property type="nucleotide sequence ID" value="NZ_QNTU01000011.1"/>
</dbReference>
<dbReference type="OrthoDB" id="6155508at2"/>